<keyword evidence="4 9" id="KW-0997">Cell inner membrane</keyword>
<dbReference type="GO" id="GO:0005886">
    <property type="term" value="C:plasma membrane"/>
    <property type="evidence" value="ECO:0007669"/>
    <property type="project" value="UniProtKB-SubCell"/>
</dbReference>
<protein>
    <recommendedName>
        <fullName evidence="9">TRAP transporter small permease protein</fullName>
    </recommendedName>
</protein>
<sequence>MVVLLFSNVVARYGFGAGFAGAEEISRLLFVWMVFLGAVLGLRRKAHLGVELVQERLPFWARRASAVISHLLMLYALWLFLAGSWTQTQIGMTTYSTVLHYPNAAMASAGLVCAASMIVVVLANLYKIVSGKPDAAIPGDHAASTAFHPAPEKEIAE</sequence>
<feature type="transmembrane region" description="Helical" evidence="9">
    <location>
        <begin position="25"/>
        <end position="43"/>
    </location>
</feature>
<evidence type="ECO:0000256" key="7">
    <source>
        <dbReference type="ARBA" id="ARBA00023136"/>
    </source>
</evidence>
<comment type="caution">
    <text evidence="11">The sequence shown here is derived from an EMBL/GenBank/DDBJ whole genome shotgun (WGS) entry which is preliminary data.</text>
</comment>
<evidence type="ECO:0000259" key="10">
    <source>
        <dbReference type="Pfam" id="PF04290"/>
    </source>
</evidence>
<evidence type="ECO:0000256" key="4">
    <source>
        <dbReference type="ARBA" id="ARBA00022519"/>
    </source>
</evidence>
<comment type="subunit">
    <text evidence="9">The complex comprises the extracytoplasmic solute receptor protein and the two transmembrane proteins.</text>
</comment>
<comment type="subcellular location">
    <subcellularLocation>
        <location evidence="1 9">Cell inner membrane</location>
        <topology evidence="1 9">Multi-pass membrane protein</topology>
    </subcellularLocation>
</comment>
<comment type="caution">
    <text evidence="9">Lacks conserved residue(s) required for the propagation of feature annotation.</text>
</comment>
<proteinExistence type="inferred from homology"/>
<evidence type="ECO:0000256" key="6">
    <source>
        <dbReference type="ARBA" id="ARBA00022989"/>
    </source>
</evidence>
<feature type="transmembrane region" description="Helical" evidence="9">
    <location>
        <begin position="64"/>
        <end position="85"/>
    </location>
</feature>
<dbReference type="InterPro" id="IPR007387">
    <property type="entry name" value="TRAP_DctQ"/>
</dbReference>
<keyword evidence="6 9" id="KW-1133">Transmembrane helix</keyword>
<evidence type="ECO:0000313" key="11">
    <source>
        <dbReference type="EMBL" id="NEX59569.1"/>
    </source>
</evidence>
<dbReference type="Proteomes" id="UP000482155">
    <property type="component" value="Unassembled WGS sequence"/>
</dbReference>
<evidence type="ECO:0000256" key="1">
    <source>
        <dbReference type="ARBA" id="ARBA00004429"/>
    </source>
</evidence>
<keyword evidence="5 9" id="KW-0812">Transmembrane</keyword>
<gene>
    <name evidence="11" type="ORF">G3574_00620</name>
</gene>
<evidence type="ECO:0000256" key="8">
    <source>
        <dbReference type="ARBA" id="ARBA00038436"/>
    </source>
</evidence>
<accession>A0A6B3SPC2</accession>
<reference evidence="11 12" key="1">
    <citation type="submission" date="2020-02" db="EMBL/GenBank/DDBJ databases">
        <authorList>
            <person name="Kim M.K."/>
        </authorList>
    </citation>
    <scope>NUCLEOTIDE SEQUENCE [LARGE SCALE GENOMIC DNA]</scope>
    <source>
        <strain evidence="11 12">17J57-3</strain>
    </source>
</reference>
<feature type="transmembrane region" description="Helical" evidence="9">
    <location>
        <begin position="105"/>
        <end position="126"/>
    </location>
</feature>
<organism evidence="11 12">
    <name type="scientific">Noviherbaspirillum galbum</name>
    <dbReference type="NCBI Taxonomy" id="2709383"/>
    <lineage>
        <taxon>Bacteria</taxon>
        <taxon>Pseudomonadati</taxon>
        <taxon>Pseudomonadota</taxon>
        <taxon>Betaproteobacteria</taxon>
        <taxon>Burkholderiales</taxon>
        <taxon>Oxalobacteraceae</taxon>
        <taxon>Noviherbaspirillum</taxon>
    </lineage>
</organism>
<dbReference type="EMBL" id="JAAIVB010000003">
    <property type="protein sequence ID" value="NEX59569.1"/>
    <property type="molecule type" value="Genomic_DNA"/>
</dbReference>
<evidence type="ECO:0000256" key="2">
    <source>
        <dbReference type="ARBA" id="ARBA00022448"/>
    </source>
</evidence>
<evidence type="ECO:0000256" key="9">
    <source>
        <dbReference type="RuleBase" id="RU369079"/>
    </source>
</evidence>
<dbReference type="GO" id="GO:0022857">
    <property type="term" value="F:transmembrane transporter activity"/>
    <property type="evidence" value="ECO:0007669"/>
    <property type="project" value="UniProtKB-UniRule"/>
</dbReference>
<dbReference type="AlphaFoldDB" id="A0A6B3SPC2"/>
<dbReference type="PANTHER" id="PTHR35011">
    <property type="entry name" value="2,3-DIKETO-L-GULONATE TRAP TRANSPORTER SMALL PERMEASE PROTEIN YIAM"/>
    <property type="match status" value="1"/>
</dbReference>
<evidence type="ECO:0000256" key="3">
    <source>
        <dbReference type="ARBA" id="ARBA00022475"/>
    </source>
</evidence>
<keyword evidence="2 9" id="KW-0813">Transport</keyword>
<evidence type="ECO:0000256" key="5">
    <source>
        <dbReference type="ARBA" id="ARBA00022692"/>
    </source>
</evidence>
<keyword evidence="12" id="KW-1185">Reference proteome</keyword>
<feature type="domain" description="Tripartite ATP-independent periplasmic transporters DctQ component" evidence="10">
    <location>
        <begin position="1"/>
        <end position="129"/>
    </location>
</feature>
<comment type="similarity">
    <text evidence="8 9">Belongs to the TRAP transporter small permease family.</text>
</comment>
<evidence type="ECO:0000313" key="12">
    <source>
        <dbReference type="Proteomes" id="UP000482155"/>
    </source>
</evidence>
<dbReference type="Pfam" id="PF04290">
    <property type="entry name" value="DctQ"/>
    <property type="match status" value="1"/>
</dbReference>
<keyword evidence="7 9" id="KW-0472">Membrane</keyword>
<dbReference type="GO" id="GO:0015740">
    <property type="term" value="P:C4-dicarboxylate transport"/>
    <property type="evidence" value="ECO:0007669"/>
    <property type="project" value="TreeGrafter"/>
</dbReference>
<dbReference type="PANTHER" id="PTHR35011:SF2">
    <property type="entry name" value="2,3-DIKETO-L-GULONATE TRAP TRANSPORTER SMALL PERMEASE PROTEIN YIAM"/>
    <property type="match status" value="1"/>
</dbReference>
<name>A0A6B3SPC2_9BURK</name>
<keyword evidence="3" id="KW-1003">Cell membrane</keyword>
<dbReference type="InterPro" id="IPR055348">
    <property type="entry name" value="DctQ"/>
</dbReference>
<comment type="function">
    <text evidence="9">Part of the tripartite ATP-independent periplasmic (TRAP) transport system.</text>
</comment>